<keyword evidence="2" id="KW-0285">Flavoprotein</keyword>
<evidence type="ECO:0000256" key="3">
    <source>
        <dbReference type="ARBA" id="ARBA00022719"/>
    </source>
</evidence>
<dbReference type="Pfam" id="PF07992">
    <property type="entry name" value="Pyr_redox_2"/>
    <property type="match status" value="1"/>
</dbReference>
<dbReference type="AlphaFoldDB" id="A0A518IDJ7"/>
<evidence type="ECO:0000256" key="4">
    <source>
        <dbReference type="ARBA" id="ARBA00022827"/>
    </source>
</evidence>
<sequence length="416" mass="46094">MISETIDQSVQSSPAQESPDSVLHHQVVIVGGGAAGITVAAKLTKGWFNETDVAIIDPADNHYYQPAWTLVGGGTYRKEATRRDEASVIPKNATWIQDAVVEFDPEKNRVKTRDGRTIQYDFLVVCAGIQINWDAITGLKDSLGKDGVCSNYSFETVGSTWENIRNFQGGTAIFTQPVTGIKCGGAPQKICYLADDYFRKSGVRDKTHVIFASGSNTIFAVERYRNVLEGVIKRKEIDTRFNHSLVAISADTKEAIFRNTETGDEVSIHYDMIHVTPPMGPPEFIAKSPLADEKGWVDVDKYTLQHVRYSNVFALGDSSNLPTSKTAAAIRKQSPALVKNLQSLIAGKPLTAKYDGYTSCPLVTGYGKLVLAEFDYDKNPAETFPFSQAKERWSMWIVKKYLLPILYWKGMLKGRA</sequence>
<dbReference type="RefSeq" id="WP_145310141.1">
    <property type="nucleotide sequence ID" value="NZ_CP037452.1"/>
</dbReference>
<feature type="domain" description="FAD/NAD(P)-binding" evidence="7">
    <location>
        <begin position="26"/>
        <end position="139"/>
    </location>
</feature>
<reference evidence="8 9" key="1">
    <citation type="submission" date="2019-03" db="EMBL/GenBank/DDBJ databases">
        <title>Deep-cultivation of Planctomycetes and their phenomic and genomic characterization uncovers novel biology.</title>
        <authorList>
            <person name="Wiegand S."/>
            <person name="Jogler M."/>
            <person name="Boedeker C."/>
            <person name="Pinto D."/>
            <person name="Vollmers J."/>
            <person name="Rivas-Marin E."/>
            <person name="Kohn T."/>
            <person name="Peeters S.H."/>
            <person name="Heuer A."/>
            <person name="Rast P."/>
            <person name="Oberbeckmann S."/>
            <person name="Bunk B."/>
            <person name="Jeske O."/>
            <person name="Meyerdierks A."/>
            <person name="Storesund J.E."/>
            <person name="Kallscheuer N."/>
            <person name="Luecker S."/>
            <person name="Lage O.M."/>
            <person name="Pohl T."/>
            <person name="Merkel B.J."/>
            <person name="Hornburger P."/>
            <person name="Mueller R.-W."/>
            <person name="Bruemmer F."/>
            <person name="Labrenz M."/>
            <person name="Spormann A.M."/>
            <person name="Op den Camp H."/>
            <person name="Overmann J."/>
            <person name="Amann R."/>
            <person name="Jetten M.S.M."/>
            <person name="Mascher T."/>
            <person name="Medema M.H."/>
            <person name="Devos D.P."/>
            <person name="Kaster A.-K."/>
            <person name="Ovreas L."/>
            <person name="Rohde M."/>
            <person name="Galperin M.Y."/>
            <person name="Jogler C."/>
        </authorList>
    </citation>
    <scope>NUCLEOTIDE SEQUENCE [LARGE SCALE GENOMIC DNA]</scope>
    <source>
        <strain evidence="8 9">Enr17</strain>
    </source>
</reference>
<evidence type="ECO:0000259" key="7">
    <source>
        <dbReference type="Pfam" id="PF07992"/>
    </source>
</evidence>
<evidence type="ECO:0000256" key="5">
    <source>
        <dbReference type="ARBA" id="ARBA00022946"/>
    </source>
</evidence>
<dbReference type="InterPro" id="IPR036188">
    <property type="entry name" value="FAD/NAD-bd_sf"/>
</dbReference>
<dbReference type="SUPFAM" id="SSF51905">
    <property type="entry name" value="FAD/NAD(P)-binding domain"/>
    <property type="match status" value="2"/>
</dbReference>
<keyword evidence="3" id="KW-0874">Quinone</keyword>
<evidence type="ECO:0000313" key="9">
    <source>
        <dbReference type="Proteomes" id="UP000318313"/>
    </source>
</evidence>
<evidence type="ECO:0000256" key="6">
    <source>
        <dbReference type="ARBA" id="ARBA00023002"/>
    </source>
</evidence>
<dbReference type="EC" id="1.8.2.3" evidence="8"/>
<evidence type="ECO:0000256" key="1">
    <source>
        <dbReference type="ARBA" id="ARBA00001974"/>
    </source>
</evidence>
<comment type="cofactor">
    <cofactor evidence="1">
        <name>FAD</name>
        <dbReference type="ChEBI" id="CHEBI:57692"/>
    </cofactor>
</comment>
<evidence type="ECO:0000313" key="8">
    <source>
        <dbReference type="EMBL" id="QDV51137.1"/>
    </source>
</evidence>
<dbReference type="GO" id="GO:0070221">
    <property type="term" value="P:sulfide oxidation, using sulfide:quinone oxidoreductase"/>
    <property type="evidence" value="ECO:0007669"/>
    <property type="project" value="TreeGrafter"/>
</dbReference>
<proteinExistence type="predicted"/>
<accession>A0A518IDJ7</accession>
<dbReference type="OrthoDB" id="9805710at2"/>
<gene>
    <name evidence="8" type="primary">fccB</name>
    <name evidence="8" type="ORF">Enr17x_31890</name>
</gene>
<dbReference type="InterPro" id="IPR015904">
    <property type="entry name" value="Sulphide_quinone_reductase"/>
</dbReference>
<name>A0A518IDJ7_9PLAN</name>
<dbReference type="GO" id="GO:0071949">
    <property type="term" value="F:FAD binding"/>
    <property type="evidence" value="ECO:0007669"/>
    <property type="project" value="TreeGrafter"/>
</dbReference>
<keyword evidence="4" id="KW-0274">FAD</keyword>
<keyword evidence="6 8" id="KW-0560">Oxidoreductase</keyword>
<dbReference type="InterPro" id="IPR023753">
    <property type="entry name" value="FAD/NAD-binding_dom"/>
</dbReference>
<dbReference type="FunFam" id="3.50.50.60:FF:000034">
    <property type="entry name" value="sulfide:quinone oxidoreductase, mitochondrial"/>
    <property type="match status" value="1"/>
</dbReference>
<dbReference type="KEGG" id="gfm:Enr17x_31890"/>
<dbReference type="EMBL" id="CP037452">
    <property type="protein sequence ID" value="QDV51137.1"/>
    <property type="molecule type" value="Genomic_DNA"/>
</dbReference>
<dbReference type="Gene3D" id="3.50.50.60">
    <property type="entry name" value="FAD/NAD(P)-binding domain"/>
    <property type="match status" value="2"/>
</dbReference>
<dbReference type="GO" id="GO:0070225">
    <property type="term" value="F:sulfide dehydrogenase activity"/>
    <property type="evidence" value="ECO:0007669"/>
    <property type="project" value="UniProtKB-EC"/>
</dbReference>
<dbReference type="PANTHER" id="PTHR10632:SF2">
    <property type="entry name" value="SULFIDE:QUINONE OXIDOREDUCTASE, MITOCHONDRIAL"/>
    <property type="match status" value="1"/>
</dbReference>
<dbReference type="GO" id="GO:0070224">
    <property type="term" value="F:sulfide:quinone oxidoreductase activity"/>
    <property type="evidence" value="ECO:0007669"/>
    <property type="project" value="TreeGrafter"/>
</dbReference>
<dbReference type="PANTHER" id="PTHR10632">
    <property type="entry name" value="SULFIDE:QUINONE OXIDOREDUCTASE"/>
    <property type="match status" value="1"/>
</dbReference>
<organism evidence="8 9">
    <name type="scientific">Gimesia fumaroli</name>
    <dbReference type="NCBI Taxonomy" id="2527976"/>
    <lineage>
        <taxon>Bacteria</taxon>
        <taxon>Pseudomonadati</taxon>
        <taxon>Planctomycetota</taxon>
        <taxon>Planctomycetia</taxon>
        <taxon>Planctomycetales</taxon>
        <taxon>Planctomycetaceae</taxon>
        <taxon>Gimesia</taxon>
    </lineage>
</organism>
<dbReference type="Proteomes" id="UP000318313">
    <property type="component" value="Chromosome"/>
</dbReference>
<keyword evidence="5" id="KW-0809">Transit peptide</keyword>
<evidence type="ECO:0000256" key="2">
    <source>
        <dbReference type="ARBA" id="ARBA00022630"/>
    </source>
</evidence>
<keyword evidence="9" id="KW-1185">Reference proteome</keyword>
<protein>
    <submittedName>
        <fullName evidence="8">Sulfide dehydrogenase [flavocytochrome c] flavoprotein chain</fullName>
        <ecNumber evidence="8">1.8.2.3</ecNumber>
    </submittedName>
</protein>
<dbReference type="GO" id="GO:0048038">
    <property type="term" value="F:quinone binding"/>
    <property type="evidence" value="ECO:0007669"/>
    <property type="project" value="UniProtKB-KW"/>
</dbReference>